<reference evidence="6 7" key="1">
    <citation type="submission" date="2018-12" db="EMBL/GenBank/DDBJ databases">
        <authorList>
            <person name="Yang E."/>
        </authorList>
    </citation>
    <scope>NUCLEOTIDE SEQUENCE [LARGE SCALE GENOMIC DNA]</scope>
    <source>
        <strain evidence="6 7">SOD</strain>
    </source>
</reference>
<feature type="chain" id="PRO_5019579964" description="Tyrosinase copper-binding domain-containing protein" evidence="4">
    <location>
        <begin position="32"/>
        <end position="552"/>
    </location>
</feature>
<evidence type="ECO:0000259" key="5">
    <source>
        <dbReference type="PROSITE" id="PS00498"/>
    </source>
</evidence>
<feature type="domain" description="Tyrosinase copper-binding" evidence="5">
    <location>
        <begin position="271"/>
        <end position="282"/>
    </location>
</feature>
<evidence type="ECO:0000313" key="6">
    <source>
        <dbReference type="EMBL" id="RSZ55801.1"/>
    </source>
</evidence>
<sequence length="552" mass="60170">MTTCASRRKFNSQTFALMSGALFLPQSTLYAQTTKPVVKTVTRQPLSTVMADAARREQLFTLFERMRALPASHPSSYFFQAAIHWFPDFSDKDPGVQAIKAIFDADPKAKDALPYWDQCTHFGKGQPADFLVWHRAYVYHFEQSARHILGDPSFALPYWDYTSPQAGSRMLPDIFIGKQRQKEGKSISNSLFPTGGPDRTLKNKGDQLSLAAVNITDAFNAERYFAVAGVPGFGGAVGQGGAVSAIDNVPHGAVHGGVGGWMGSVDTAAFDPVFWFHHANIDRLWNMWLAAKNKYWGAMPDGWLDQAPFSFMAPDGTIVREKRSFYADQANLGYRYDSDPTLLPQPTLGQPAGKKPPNLKSIQQLPREIKGFFEKPAGPATSAVTLSSSARTDIRVPLAPLPPPPGSTAPGKRPMALESVKEKYNYVVLDISGIEKESGSAGNYDIYASLPGAVPPELGKASRVGYLTTFEAPRRRPNGAPGKEVHHRVDITAFVQKLSSDKKVNPSEIIFTFVRSVGTDASGKPLDQAEGGPVHLRSLAVKVLVGSTDEVI</sequence>
<comment type="caution">
    <text evidence="6">The sequence shown here is derived from an EMBL/GenBank/DDBJ whole genome shotgun (WGS) entry which is preliminary data.</text>
</comment>
<dbReference type="SUPFAM" id="SSF48056">
    <property type="entry name" value="Di-copper centre-containing domain"/>
    <property type="match status" value="1"/>
</dbReference>
<dbReference type="PANTHER" id="PTHR11474:SF76">
    <property type="entry name" value="SHKT DOMAIN-CONTAINING PROTEIN"/>
    <property type="match status" value="1"/>
</dbReference>
<name>A0A430HE78_9BURK</name>
<accession>A0A430HE78</accession>
<evidence type="ECO:0000256" key="4">
    <source>
        <dbReference type="SAM" id="SignalP"/>
    </source>
</evidence>
<dbReference type="InterPro" id="IPR002227">
    <property type="entry name" value="Tyrosinase_Cu-bd"/>
</dbReference>
<evidence type="ECO:0000256" key="2">
    <source>
        <dbReference type="ARBA" id="ARBA00023008"/>
    </source>
</evidence>
<keyword evidence="1" id="KW-0479">Metal-binding</keyword>
<feature type="compositionally biased region" description="Low complexity" evidence="3">
    <location>
        <begin position="340"/>
        <end position="351"/>
    </location>
</feature>
<evidence type="ECO:0000256" key="1">
    <source>
        <dbReference type="ARBA" id="ARBA00022723"/>
    </source>
</evidence>
<dbReference type="PANTHER" id="PTHR11474">
    <property type="entry name" value="TYROSINASE FAMILY MEMBER"/>
    <property type="match status" value="1"/>
</dbReference>
<dbReference type="AlphaFoldDB" id="A0A430HE78"/>
<organism evidence="6 7">
    <name type="scientific">Massilia atriviolacea</name>
    <dbReference type="NCBI Taxonomy" id="2495579"/>
    <lineage>
        <taxon>Bacteria</taxon>
        <taxon>Pseudomonadati</taxon>
        <taxon>Pseudomonadota</taxon>
        <taxon>Betaproteobacteria</taxon>
        <taxon>Burkholderiales</taxon>
        <taxon>Oxalobacteraceae</taxon>
        <taxon>Telluria group</taxon>
        <taxon>Massilia</taxon>
    </lineage>
</organism>
<evidence type="ECO:0000313" key="7">
    <source>
        <dbReference type="Proteomes" id="UP000278085"/>
    </source>
</evidence>
<keyword evidence="7" id="KW-1185">Reference proteome</keyword>
<feature type="signal peptide" evidence="4">
    <location>
        <begin position="1"/>
        <end position="31"/>
    </location>
</feature>
<keyword evidence="4" id="KW-0732">Signal</keyword>
<dbReference type="EMBL" id="RXLQ01000021">
    <property type="protein sequence ID" value="RSZ55801.1"/>
    <property type="molecule type" value="Genomic_DNA"/>
</dbReference>
<protein>
    <recommendedName>
        <fullName evidence="5">Tyrosinase copper-binding domain-containing protein</fullName>
    </recommendedName>
</protein>
<dbReference type="InterPro" id="IPR050316">
    <property type="entry name" value="Tyrosinase/Hemocyanin"/>
</dbReference>
<gene>
    <name evidence="6" type="ORF">EJB06_27575</name>
</gene>
<keyword evidence="2" id="KW-0186">Copper</keyword>
<dbReference type="Proteomes" id="UP000278085">
    <property type="component" value="Unassembled WGS sequence"/>
</dbReference>
<dbReference type="Gene3D" id="1.10.1280.10">
    <property type="entry name" value="Di-copper center containing domain from catechol oxidase"/>
    <property type="match status" value="1"/>
</dbReference>
<dbReference type="OrthoDB" id="2874181at2"/>
<dbReference type="PROSITE" id="PS00498">
    <property type="entry name" value="TYROSINASE_2"/>
    <property type="match status" value="1"/>
</dbReference>
<evidence type="ECO:0000256" key="3">
    <source>
        <dbReference type="SAM" id="MobiDB-lite"/>
    </source>
</evidence>
<dbReference type="InterPro" id="IPR008922">
    <property type="entry name" value="Di-copper_centre_dom_sf"/>
</dbReference>
<dbReference type="GO" id="GO:0016491">
    <property type="term" value="F:oxidoreductase activity"/>
    <property type="evidence" value="ECO:0007669"/>
    <property type="project" value="InterPro"/>
</dbReference>
<dbReference type="PRINTS" id="PR00092">
    <property type="entry name" value="TYROSINASE"/>
</dbReference>
<proteinExistence type="predicted"/>
<feature type="region of interest" description="Disordered" evidence="3">
    <location>
        <begin position="337"/>
        <end position="357"/>
    </location>
</feature>
<dbReference type="Pfam" id="PF00264">
    <property type="entry name" value="Tyrosinase"/>
    <property type="match status" value="1"/>
</dbReference>
<dbReference type="GO" id="GO:0046872">
    <property type="term" value="F:metal ion binding"/>
    <property type="evidence" value="ECO:0007669"/>
    <property type="project" value="UniProtKB-KW"/>
</dbReference>